<proteinExistence type="predicted"/>
<protein>
    <submittedName>
        <fullName evidence="1">Uncharacterized protein</fullName>
    </submittedName>
</protein>
<reference evidence="1 2" key="1">
    <citation type="submission" date="2016-11" db="EMBL/GenBank/DDBJ databases">
        <authorList>
            <person name="Jaros S."/>
            <person name="Januszkiewicz K."/>
            <person name="Wedrychowicz H."/>
        </authorList>
    </citation>
    <scope>NUCLEOTIDE SEQUENCE [LARGE SCALE GENOMIC DNA]</scope>
    <source>
        <strain evidence="1 2">DSM 3074</strain>
    </source>
</reference>
<evidence type="ECO:0000313" key="1">
    <source>
        <dbReference type="EMBL" id="SHI91905.1"/>
    </source>
</evidence>
<accession>A0A1M6F2M1</accession>
<dbReference type="EMBL" id="FQYW01000018">
    <property type="protein sequence ID" value="SHI91905.1"/>
    <property type="molecule type" value="Genomic_DNA"/>
</dbReference>
<dbReference type="Proteomes" id="UP000191240">
    <property type="component" value="Unassembled WGS sequence"/>
</dbReference>
<organism evidence="1 2">
    <name type="scientific">Anaerovibrio lipolyticus DSM 3074</name>
    <dbReference type="NCBI Taxonomy" id="1120997"/>
    <lineage>
        <taxon>Bacteria</taxon>
        <taxon>Bacillati</taxon>
        <taxon>Bacillota</taxon>
        <taxon>Negativicutes</taxon>
        <taxon>Selenomonadales</taxon>
        <taxon>Selenomonadaceae</taxon>
        <taxon>Anaerovibrio</taxon>
    </lineage>
</organism>
<name>A0A1M6F2M1_9FIRM</name>
<dbReference type="AlphaFoldDB" id="A0A1M6F2M1"/>
<gene>
    <name evidence="1" type="ORF">SAMN02745671_02104</name>
</gene>
<sequence>MDPDNGLLVKSVGKGSARSIKYVFYEEVKDFIDSGKSVLVYNHRCRKPAKKYFDDIKDRLYDNVKINMGLIQTITFSKGTTRDYIAIPASKKHCDMFGDAFDDMRESMWGKLGVCR</sequence>
<evidence type="ECO:0000313" key="2">
    <source>
        <dbReference type="Proteomes" id="UP000191240"/>
    </source>
</evidence>